<proteinExistence type="predicted"/>
<dbReference type="EMBL" id="JAWDGP010002573">
    <property type="protein sequence ID" value="KAK3781921.1"/>
    <property type="molecule type" value="Genomic_DNA"/>
</dbReference>
<keyword evidence="3" id="KW-1185">Reference proteome</keyword>
<name>A0AAE1DSY4_9GAST</name>
<dbReference type="AlphaFoldDB" id="A0AAE1DSY4"/>
<evidence type="ECO:0000313" key="2">
    <source>
        <dbReference type="EMBL" id="KAK3781921.1"/>
    </source>
</evidence>
<sequence>MLWVLMSPGPEASGQPAGREKGFISQNLLPSDILGKLCGSVFSAVKSTHSVAMLTCSSQQQKSDTDLRQVANQSLNGEKMS</sequence>
<comment type="caution">
    <text evidence="2">The sequence shown here is derived from an EMBL/GenBank/DDBJ whole genome shotgun (WGS) entry which is preliminary data.</text>
</comment>
<dbReference type="Proteomes" id="UP001283361">
    <property type="component" value="Unassembled WGS sequence"/>
</dbReference>
<feature type="region of interest" description="Disordered" evidence="1">
    <location>
        <begin position="1"/>
        <end position="20"/>
    </location>
</feature>
<organism evidence="2 3">
    <name type="scientific">Elysia crispata</name>
    <name type="common">lettuce slug</name>
    <dbReference type="NCBI Taxonomy" id="231223"/>
    <lineage>
        <taxon>Eukaryota</taxon>
        <taxon>Metazoa</taxon>
        <taxon>Spiralia</taxon>
        <taxon>Lophotrochozoa</taxon>
        <taxon>Mollusca</taxon>
        <taxon>Gastropoda</taxon>
        <taxon>Heterobranchia</taxon>
        <taxon>Euthyneura</taxon>
        <taxon>Panpulmonata</taxon>
        <taxon>Sacoglossa</taxon>
        <taxon>Placobranchoidea</taxon>
        <taxon>Plakobranchidae</taxon>
        <taxon>Elysia</taxon>
    </lineage>
</organism>
<evidence type="ECO:0000256" key="1">
    <source>
        <dbReference type="SAM" id="MobiDB-lite"/>
    </source>
</evidence>
<gene>
    <name evidence="2" type="ORF">RRG08_056577</name>
</gene>
<reference evidence="2" key="1">
    <citation type="journal article" date="2023" name="G3 (Bethesda)">
        <title>A reference genome for the long-term kleptoplast-retaining sea slug Elysia crispata morphotype clarki.</title>
        <authorList>
            <person name="Eastman K.E."/>
            <person name="Pendleton A.L."/>
            <person name="Shaikh M.A."/>
            <person name="Suttiyut T."/>
            <person name="Ogas R."/>
            <person name="Tomko P."/>
            <person name="Gavelis G."/>
            <person name="Widhalm J.R."/>
            <person name="Wisecaver J.H."/>
        </authorList>
    </citation>
    <scope>NUCLEOTIDE SEQUENCE</scope>
    <source>
        <strain evidence="2">ECLA1</strain>
    </source>
</reference>
<evidence type="ECO:0000313" key="3">
    <source>
        <dbReference type="Proteomes" id="UP001283361"/>
    </source>
</evidence>
<accession>A0AAE1DSY4</accession>
<protein>
    <submittedName>
        <fullName evidence="2">Uncharacterized protein</fullName>
    </submittedName>
</protein>